<keyword evidence="1" id="KW-1133">Transmembrane helix</keyword>
<comment type="caution">
    <text evidence="2">The sequence shown here is derived from an EMBL/GenBank/DDBJ whole genome shotgun (WGS) entry which is preliminary data.</text>
</comment>
<evidence type="ECO:0000256" key="1">
    <source>
        <dbReference type="SAM" id="Phobius"/>
    </source>
</evidence>
<keyword evidence="1" id="KW-0812">Transmembrane</keyword>
<protein>
    <submittedName>
        <fullName evidence="2">Uncharacterized protein</fullName>
    </submittedName>
</protein>
<dbReference type="AlphaFoldDB" id="K2GXT3"/>
<organism evidence="2">
    <name type="scientific">uncultured bacterium</name>
    <name type="common">gcode 4</name>
    <dbReference type="NCBI Taxonomy" id="1234023"/>
    <lineage>
        <taxon>Bacteria</taxon>
        <taxon>environmental samples</taxon>
    </lineage>
</organism>
<name>K2GXT3_9BACT</name>
<dbReference type="EMBL" id="AMFJ01000358">
    <property type="protein sequence ID" value="EKE28255.1"/>
    <property type="molecule type" value="Genomic_DNA"/>
</dbReference>
<proteinExistence type="predicted"/>
<evidence type="ECO:0000313" key="2">
    <source>
        <dbReference type="EMBL" id="EKE28255.1"/>
    </source>
</evidence>
<gene>
    <name evidence="2" type="ORF">ACD_3C00084G0011</name>
</gene>
<feature type="transmembrane region" description="Helical" evidence="1">
    <location>
        <begin position="20"/>
        <end position="39"/>
    </location>
</feature>
<accession>K2GXT3</accession>
<reference evidence="2" key="1">
    <citation type="journal article" date="2012" name="Science">
        <title>Fermentation, hydrogen, and sulfur metabolism in multiple uncultivated bacterial phyla.</title>
        <authorList>
            <person name="Wrighton K.C."/>
            <person name="Thomas B.C."/>
            <person name="Sharon I."/>
            <person name="Miller C.S."/>
            <person name="Castelle C.J."/>
            <person name="VerBerkmoes N.C."/>
            <person name="Wilkins M.J."/>
            <person name="Hettich R.L."/>
            <person name="Lipton M.S."/>
            <person name="Williams K.H."/>
            <person name="Long P.E."/>
            <person name="Banfield J.F."/>
        </authorList>
    </citation>
    <scope>NUCLEOTIDE SEQUENCE [LARGE SCALE GENOMIC DNA]</scope>
</reference>
<keyword evidence="1" id="KW-0472">Membrane</keyword>
<sequence>MKKGESSKRIYKENIMNIGLSMGFSYIVQYMILSLIPIFDINKNIGYN</sequence>